<dbReference type="Gene3D" id="1.10.287.950">
    <property type="entry name" value="Methyl-accepting chemotaxis protein"/>
    <property type="match status" value="1"/>
</dbReference>
<dbReference type="PRINTS" id="PR00260">
    <property type="entry name" value="CHEMTRNSDUCR"/>
</dbReference>
<name>A0ABW3F2K8_9PROT</name>
<dbReference type="SUPFAM" id="SSF58104">
    <property type="entry name" value="Methyl-accepting chemotaxis protein (MCP) signaling domain"/>
    <property type="match status" value="1"/>
</dbReference>
<dbReference type="Gene3D" id="3.30.450.20">
    <property type="entry name" value="PAS domain"/>
    <property type="match status" value="4"/>
</dbReference>
<dbReference type="Pfam" id="PF00015">
    <property type="entry name" value="MCPsignal"/>
    <property type="match status" value="1"/>
</dbReference>
<dbReference type="InterPro" id="IPR004090">
    <property type="entry name" value="Chemotax_Me-accpt_rcpt"/>
</dbReference>
<feature type="domain" description="PAS" evidence="6">
    <location>
        <begin position="165"/>
        <end position="218"/>
    </location>
</feature>
<evidence type="ECO:0000256" key="1">
    <source>
        <dbReference type="ARBA" id="ARBA00022481"/>
    </source>
</evidence>
<keyword evidence="9" id="KW-1185">Reference proteome</keyword>
<evidence type="ECO:0000256" key="4">
    <source>
        <dbReference type="SAM" id="MobiDB-lite"/>
    </source>
</evidence>
<dbReference type="SUPFAM" id="SSF55785">
    <property type="entry name" value="PYP-like sensor domain (PAS domain)"/>
    <property type="match status" value="3"/>
</dbReference>
<dbReference type="EMBL" id="JBHTKB010000001">
    <property type="protein sequence ID" value="MFD0912639.1"/>
    <property type="molecule type" value="Genomic_DNA"/>
</dbReference>
<dbReference type="Pfam" id="PF13188">
    <property type="entry name" value="PAS_8"/>
    <property type="match status" value="1"/>
</dbReference>
<dbReference type="CDD" id="cd00130">
    <property type="entry name" value="PAS"/>
    <property type="match status" value="3"/>
</dbReference>
<dbReference type="SMART" id="SM00086">
    <property type="entry name" value="PAC"/>
    <property type="match status" value="2"/>
</dbReference>
<feature type="domain" description="PAS" evidence="6">
    <location>
        <begin position="283"/>
        <end position="313"/>
    </location>
</feature>
<dbReference type="InterPro" id="IPR004089">
    <property type="entry name" value="MCPsignal_dom"/>
</dbReference>
<dbReference type="InterPro" id="IPR000700">
    <property type="entry name" value="PAS-assoc_C"/>
</dbReference>
<accession>A0ABW3F2K8</accession>
<reference evidence="9" key="1">
    <citation type="journal article" date="2019" name="Int. J. Syst. Evol. Microbiol.">
        <title>The Global Catalogue of Microorganisms (GCM) 10K type strain sequencing project: providing services to taxonomists for standard genome sequencing and annotation.</title>
        <authorList>
            <consortium name="The Broad Institute Genomics Platform"/>
            <consortium name="The Broad Institute Genome Sequencing Center for Infectious Disease"/>
            <person name="Wu L."/>
            <person name="Ma J."/>
        </authorList>
    </citation>
    <scope>NUCLEOTIDE SEQUENCE [LARGE SCALE GENOMIC DNA]</scope>
    <source>
        <strain evidence="9">CCUG 58412</strain>
    </source>
</reference>
<dbReference type="InterPro" id="IPR000014">
    <property type="entry name" value="PAS"/>
</dbReference>
<comment type="caution">
    <text evidence="8">The sequence shown here is derived from an EMBL/GenBank/DDBJ whole genome shotgun (WGS) entry which is preliminary data.</text>
</comment>
<dbReference type="InterPro" id="IPR035965">
    <property type="entry name" value="PAS-like_dom_sf"/>
</dbReference>
<feature type="domain" description="Methyl-accepting transducer" evidence="5">
    <location>
        <begin position="572"/>
        <end position="801"/>
    </location>
</feature>
<dbReference type="RefSeq" id="WP_379055756.1">
    <property type="nucleotide sequence ID" value="NZ_JBHTKB010000001.1"/>
</dbReference>
<proteinExistence type="inferred from homology"/>
<feature type="region of interest" description="Disordered" evidence="4">
    <location>
        <begin position="585"/>
        <end position="606"/>
    </location>
</feature>
<comment type="similarity">
    <text evidence="2">Belongs to the methyl-accepting chemotaxis (MCP) protein family.</text>
</comment>
<gene>
    <name evidence="8" type="ORF">ACFQ1Z_03675</name>
</gene>
<keyword evidence="1" id="KW-0488">Methylation</keyword>
<dbReference type="Pfam" id="PF13426">
    <property type="entry name" value="PAS_9"/>
    <property type="match status" value="2"/>
</dbReference>
<dbReference type="PROSITE" id="PS50111">
    <property type="entry name" value="CHEMOTAXIS_TRANSDUC_2"/>
    <property type="match status" value="1"/>
</dbReference>
<dbReference type="Pfam" id="PF08448">
    <property type="entry name" value="PAS_4"/>
    <property type="match status" value="1"/>
</dbReference>
<dbReference type="InterPro" id="IPR001610">
    <property type="entry name" value="PAC"/>
</dbReference>
<dbReference type="SMART" id="SM00283">
    <property type="entry name" value="MA"/>
    <property type="match status" value="1"/>
</dbReference>
<dbReference type="Proteomes" id="UP001597128">
    <property type="component" value="Unassembled WGS sequence"/>
</dbReference>
<dbReference type="PANTHER" id="PTHR43531">
    <property type="entry name" value="PROTEIN ICFG"/>
    <property type="match status" value="1"/>
</dbReference>
<sequence length="872" mass="95066">MFSTILNKLAAGTKQYQHILDESAEFSALKTEINKARAIIELAADGNISHVNENLCTALGYSASELIGKHHRTLLAGEDAASPDYQGFWSDLGAGKSRVGAFKLIHKSGQENWFQGYYAPVLDNSAKLRKTVAYLTDITKDKQQSLALLEDGQAVNQSFGVMECDPHGTILDCNELLVAPLGYTREEVIGKNVSFLLKAHSAQSPAYQQLWQKLARGENGKQEVCRVAKTGNEYWFSANYIPILNDDKQLVKIKIFSFCITAEKQQELDYEGKVQAISKVQAVIEFDLAGNVLTANQNYLAVTGYALDEVVGKHHSMFVSDRHKASAEYQTFWEKLNRGEPDESVYHLYGKNHKDLWLQASYNPIIGLDGKPVKVVQYATDITKAVLADKEQAIRSAEAFMIQTTLDSASTNMMMADNDGIIRYMNASTERLMRSSESNFRQVLPHFDAGKIVGQNFDIFHKNPAHQRGLLASLTKEHVVEMPLGDMFVRLKAMPIFDKEGVRSGTSLEWVDITQERRVSDQISSIIANAAEGDLTDRIDLSDKSGPTAEICKGVNNLLENMTELLVQIREAGETINTAAQEIASGNNDLSSRTEQQASSLEETASSMEELASTVKQNADNARQANQMAEAASQVAVRGGEVVGNVVTTMSAINESARKIEDIITVIDGIAFQTNILALNAAVEAARAGEQGRGFAVVAGEVRNLAQRSASAAKEIKELITDSVSKTTEGTKLVQNAGETMHEIVTSVQRVTDIMGEITAASAEQSSGIDQVNKSVTEMDETTQQNAALVEQAAAAAESLVEQAATLMDSVNKYRLHQAKPAARSSVAPAKKPAAVPFANKAKPVAHSHAAVQEQPARLAKTGTDNSDWEEF</sequence>
<feature type="domain" description="PAS" evidence="6">
    <location>
        <begin position="39"/>
        <end position="69"/>
    </location>
</feature>
<evidence type="ECO:0000313" key="9">
    <source>
        <dbReference type="Proteomes" id="UP001597128"/>
    </source>
</evidence>
<dbReference type="InterPro" id="IPR013656">
    <property type="entry name" value="PAS_4"/>
</dbReference>
<evidence type="ECO:0000259" key="6">
    <source>
        <dbReference type="PROSITE" id="PS50112"/>
    </source>
</evidence>
<dbReference type="InterPro" id="IPR051310">
    <property type="entry name" value="MCP_chemotaxis"/>
</dbReference>
<evidence type="ECO:0000256" key="3">
    <source>
        <dbReference type="PROSITE-ProRule" id="PRU00284"/>
    </source>
</evidence>
<dbReference type="PROSITE" id="PS50113">
    <property type="entry name" value="PAC"/>
    <property type="match status" value="1"/>
</dbReference>
<dbReference type="PROSITE" id="PS50112">
    <property type="entry name" value="PAS"/>
    <property type="match status" value="3"/>
</dbReference>
<dbReference type="PANTHER" id="PTHR43531:SF14">
    <property type="entry name" value="METHYL-ACCEPTING CHEMOTAXIS PROTEIN I-RELATED"/>
    <property type="match status" value="1"/>
</dbReference>
<feature type="domain" description="PAC" evidence="7">
    <location>
        <begin position="98"/>
        <end position="150"/>
    </location>
</feature>
<evidence type="ECO:0000259" key="7">
    <source>
        <dbReference type="PROSITE" id="PS50113"/>
    </source>
</evidence>
<feature type="region of interest" description="Disordered" evidence="4">
    <location>
        <begin position="846"/>
        <end position="872"/>
    </location>
</feature>
<dbReference type="SMART" id="SM00091">
    <property type="entry name" value="PAS"/>
    <property type="match status" value="4"/>
</dbReference>
<dbReference type="NCBIfam" id="TIGR00229">
    <property type="entry name" value="sensory_box"/>
    <property type="match status" value="3"/>
</dbReference>
<evidence type="ECO:0000259" key="5">
    <source>
        <dbReference type="PROSITE" id="PS50111"/>
    </source>
</evidence>
<dbReference type="CDD" id="cd11386">
    <property type="entry name" value="MCP_signal"/>
    <property type="match status" value="1"/>
</dbReference>
<protein>
    <submittedName>
        <fullName evidence="8">Methyl-accepting chemotaxis protein</fullName>
    </submittedName>
</protein>
<evidence type="ECO:0000313" key="8">
    <source>
        <dbReference type="EMBL" id="MFD0912639.1"/>
    </source>
</evidence>
<organism evidence="8 9">
    <name type="scientific">Methylophilus luteus</name>
    <dbReference type="NCBI Taxonomy" id="640108"/>
    <lineage>
        <taxon>Bacteria</taxon>
        <taxon>Pseudomonadati</taxon>
        <taxon>Pseudomonadota</taxon>
        <taxon>Betaproteobacteria</taxon>
        <taxon>Nitrosomonadales</taxon>
        <taxon>Methylophilaceae</taxon>
        <taxon>Methylophilus</taxon>
    </lineage>
</organism>
<keyword evidence="3" id="KW-0807">Transducer</keyword>
<evidence type="ECO:0000256" key="2">
    <source>
        <dbReference type="ARBA" id="ARBA00029447"/>
    </source>
</evidence>